<evidence type="ECO:0000259" key="1">
    <source>
        <dbReference type="PROSITE" id="PS50206"/>
    </source>
</evidence>
<dbReference type="EMBL" id="SEWF01000016">
    <property type="protein sequence ID" value="RYU95271.1"/>
    <property type="molecule type" value="Genomic_DNA"/>
</dbReference>
<protein>
    <submittedName>
        <fullName evidence="2">Rhodanese-like domain-containing protein</fullName>
    </submittedName>
</protein>
<evidence type="ECO:0000313" key="3">
    <source>
        <dbReference type="Proteomes" id="UP000293162"/>
    </source>
</evidence>
<dbReference type="OrthoDB" id="9800872at2"/>
<dbReference type="Gene3D" id="3.40.250.10">
    <property type="entry name" value="Rhodanese-like domain"/>
    <property type="match status" value="1"/>
</dbReference>
<dbReference type="Proteomes" id="UP000293162">
    <property type="component" value="Unassembled WGS sequence"/>
</dbReference>
<dbReference type="InterPro" id="IPR050229">
    <property type="entry name" value="GlpE_sulfurtransferase"/>
</dbReference>
<dbReference type="Pfam" id="PF00581">
    <property type="entry name" value="Rhodanese"/>
    <property type="match status" value="1"/>
</dbReference>
<dbReference type="InterPro" id="IPR036873">
    <property type="entry name" value="Rhodanese-like_dom_sf"/>
</dbReference>
<name>A0A4Q5LZD4_9BACT</name>
<comment type="caution">
    <text evidence="2">The sequence shown here is derived from an EMBL/GenBank/DDBJ whole genome shotgun (WGS) entry which is preliminary data.</text>
</comment>
<reference evidence="2 3" key="1">
    <citation type="submission" date="2019-02" db="EMBL/GenBank/DDBJ databases">
        <title>Bacterial novel species Emticicia sp. 17J42-9 isolated from soil.</title>
        <authorList>
            <person name="Jung H.-Y."/>
        </authorList>
    </citation>
    <scope>NUCLEOTIDE SEQUENCE [LARGE SCALE GENOMIC DNA]</scope>
    <source>
        <strain evidence="2 3">17J42-9</strain>
    </source>
</reference>
<organism evidence="2 3">
    <name type="scientific">Emticicia agri</name>
    <dbReference type="NCBI Taxonomy" id="2492393"/>
    <lineage>
        <taxon>Bacteria</taxon>
        <taxon>Pseudomonadati</taxon>
        <taxon>Bacteroidota</taxon>
        <taxon>Cytophagia</taxon>
        <taxon>Cytophagales</taxon>
        <taxon>Leadbetterellaceae</taxon>
        <taxon>Emticicia</taxon>
    </lineage>
</organism>
<dbReference type="PANTHER" id="PTHR43031:SF1">
    <property type="entry name" value="PYRIDINE NUCLEOTIDE-DISULPHIDE OXIDOREDUCTASE"/>
    <property type="match status" value="1"/>
</dbReference>
<gene>
    <name evidence="2" type="ORF">EWM59_12530</name>
</gene>
<evidence type="ECO:0000313" key="2">
    <source>
        <dbReference type="EMBL" id="RYU95271.1"/>
    </source>
</evidence>
<dbReference type="RefSeq" id="WP_130021320.1">
    <property type="nucleotide sequence ID" value="NZ_SEWF01000016.1"/>
</dbReference>
<dbReference type="AlphaFoldDB" id="A0A4Q5LZD4"/>
<keyword evidence="3" id="KW-1185">Reference proteome</keyword>
<dbReference type="SMART" id="SM00450">
    <property type="entry name" value="RHOD"/>
    <property type="match status" value="1"/>
</dbReference>
<dbReference type="PANTHER" id="PTHR43031">
    <property type="entry name" value="FAD-DEPENDENT OXIDOREDUCTASE"/>
    <property type="match status" value="1"/>
</dbReference>
<accession>A0A4Q5LZD4</accession>
<dbReference type="PROSITE" id="PS50206">
    <property type="entry name" value="RHODANESE_3"/>
    <property type="match status" value="1"/>
</dbReference>
<sequence>MNAQIKHYEDKLAYEMDPSDLFDALNKGEKIVALDTRKPFGYEVEHIPTAINIPHREMNEITTQHLDRDVIYVTYCDGIGCNASTKGALNMARLGFNVRELMGGLEWWKFDGYATEGTKAVMGENIECAC</sequence>
<feature type="domain" description="Rhodanese" evidence="1">
    <location>
        <begin position="27"/>
        <end position="117"/>
    </location>
</feature>
<dbReference type="InterPro" id="IPR001763">
    <property type="entry name" value="Rhodanese-like_dom"/>
</dbReference>
<dbReference type="SUPFAM" id="SSF52821">
    <property type="entry name" value="Rhodanese/Cell cycle control phosphatase"/>
    <property type="match status" value="1"/>
</dbReference>
<proteinExistence type="predicted"/>